<evidence type="ECO:0000256" key="6">
    <source>
        <dbReference type="PIRNR" id="PIRNR015840"/>
    </source>
</evidence>
<dbReference type="PANTHER" id="PTHR10926">
    <property type="entry name" value="CELL CYCLE CONTROL PROTEIN 50"/>
    <property type="match status" value="1"/>
</dbReference>
<dbReference type="PANTHER" id="PTHR10926:SF0">
    <property type="entry name" value="CDC50, ISOFORM A"/>
    <property type="match status" value="1"/>
</dbReference>
<dbReference type="GO" id="GO:0005886">
    <property type="term" value="C:plasma membrane"/>
    <property type="evidence" value="ECO:0000318"/>
    <property type="project" value="GO_Central"/>
</dbReference>
<evidence type="ECO:0000256" key="1">
    <source>
        <dbReference type="ARBA" id="ARBA00004141"/>
    </source>
</evidence>
<evidence type="ECO:0000256" key="3">
    <source>
        <dbReference type="ARBA" id="ARBA00022692"/>
    </source>
</evidence>
<comment type="similarity">
    <text evidence="2 6">Belongs to the CDC50/LEM3 family.</text>
</comment>
<sequence length="351" mass="39732">YNIESASVTGLDEPEDSKKPDNTAFKQQRLPAWQPILTPKSVLPTFFIISFIFIPIGAVLFTTSDGVREDFVDYTHCTNSLVPNETCASLRENRTRMNEPCTCVVNITLNTPMTGNIYMYYGLNNFFQNHRRYVKSRDDNQLVGTHVTNTSISKDCTPYRTDTVNGYQAPIAPCGAIANSFFNDSFTLQQEDGNTVNYLTTGISWYTDHTVKFNNPFPSNNLTAAFSTYTKPKFWNRYVQDLDTSNINNNGYKNEALEVWMRTAAFPKFRKLYGRLVNTNLPSGTYSLKINYNYPVTAFGGRKRFIISTTSWMGGKNNFLGIAYIVVGCCSFVVGVALCIIHFITRHKNVE</sequence>
<dbReference type="AlphaFoldDB" id="F6UNA3"/>
<dbReference type="GeneTree" id="ENSGT00390000004660"/>
<keyword evidence="3 8" id="KW-0812">Transmembrane</keyword>
<evidence type="ECO:0000256" key="8">
    <source>
        <dbReference type="SAM" id="Phobius"/>
    </source>
</evidence>
<evidence type="ECO:0000256" key="2">
    <source>
        <dbReference type="ARBA" id="ARBA00009457"/>
    </source>
</evidence>
<protein>
    <recommendedName>
        <fullName evidence="6">Cell cycle control protein</fullName>
    </recommendedName>
</protein>
<feature type="region of interest" description="Disordered" evidence="7">
    <location>
        <begin position="1"/>
        <end position="21"/>
    </location>
</feature>
<dbReference type="InParanoid" id="F6UNA3"/>
<evidence type="ECO:0000256" key="7">
    <source>
        <dbReference type="SAM" id="MobiDB-lite"/>
    </source>
</evidence>
<dbReference type="GO" id="GO:0005783">
    <property type="term" value="C:endoplasmic reticulum"/>
    <property type="evidence" value="ECO:0000318"/>
    <property type="project" value="GO_Central"/>
</dbReference>
<dbReference type="Pfam" id="PF03381">
    <property type="entry name" value="CDC50"/>
    <property type="match status" value="1"/>
</dbReference>
<dbReference type="PIRSF" id="PIRSF015840">
    <property type="entry name" value="DUF284_TM_euk"/>
    <property type="match status" value="1"/>
</dbReference>
<dbReference type="GO" id="GO:0045332">
    <property type="term" value="P:phospholipid translocation"/>
    <property type="evidence" value="ECO:0000318"/>
    <property type="project" value="GO_Central"/>
</dbReference>
<proteinExistence type="inferred from homology"/>
<dbReference type="GO" id="GO:0005794">
    <property type="term" value="C:Golgi apparatus"/>
    <property type="evidence" value="ECO:0000318"/>
    <property type="project" value="GO_Central"/>
</dbReference>
<dbReference type="OMA" id="TWNNDQP"/>
<keyword evidence="5 6" id="KW-0472">Membrane</keyword>
<name>F6UNA3_CIOIN</name>
<organism evidence="9 10">
    <name type="scientific">Ciona intestinalis</name>
    <name type="common">Transparent sea squirt</name>
    <name type="synonym">Ascidia intestinalis</name>
    <dbReference type="NCBI Taxonomy" id="7719"/>
    <lineage>
        <taxon>Eukaryota</taxon>
        <taxon>Metazoa</taxon>
        <taxon>Chordata</taxon>
        <taxon>Tunicata</taxon>
        <taxon>Ascidiacea</taxon>
        <taxon>Phlebobranchia</taxon>
        <taxon>Cionidae</taxon>
        <taxon>Ciona</taxon>
    </lineage>
</organism>
<reference evidence="10" key="1">
    <citation type="journal article" date="2002" name="Science">
        <title>The draft genome of Ciona intestinalis: insights into chordate and vertebrate origins.</title>
        <authorList>
            <person name="Dehal P."/>
            <person name="Satou Y."/>
            <person name="Campbell R.K."/>
            <person name="Chapman J."/>
            <person name="Degnan B."/>
            <person name="De Tomaso A."/>
            <person name="Davidson B."/>
            <person name="Di Gregorio A."/>
            <person name="Gelpke M."/>
            <person name="Goodstein D.M."/>
            <person name="Harafuji N."/>
            <person name="Hastings K.E."/>
            <person name="Ho I."/>
            <person name="Hotta K."/>
            <person name="Huang W."/>
            <person name="Kawashima T."/>
            <person name="Lemaire P."/>
            <person name="Martinez D."/>
            <person name="Meinertzhagen I.A."/>
            <person name="Necula S."/>
            <person name="Nonaka M."/>
            <person name="Putnam N."/>
            <person name="Rash S."/>
            <person name="Saiga H."/>
            <person name="Satake M."/>
            <person name="Terry A."/>
            <person name="Yamada L."/>
            <person name="Wang H.G."/>
            <person name="Awazu S."/>
            <person name="Azumi K."/>
            <person name="Boore J."/>
            <person name="Branno M."/>
            <person name="Chin-Bow S."/>
            <person name="DeSantis R."/>
            <person name="Doyle S."/>
            <person name="Francino P."/>
            <person name="Keys D.N."/>
            <person name="Haga S."/>
            <person name="Hayashi H."/>
            <person name="Hino K."/>
            <person name="Imai K.S."/>
            <person name="Inaba K."/>
            <person name="Kano S."/>
            <person name="Kobayashi K."/>
            <person name="Kobayashi M."/>
            <person name="Lee B.I."/>
            <person name="Makabe K.W."/>
            <person name="Manohar C."/>
            <person name="Matassi G."/>
            <person name="Medina M."/>
            <person name="Mochizuki Y."/>
            <person name="Mount S."/>
            <person name="Morishita T."/>
            <person name="Miura S."/>
            <person name="Nakayama A."/>
            <person name="Nishizaka S."/>
            <person name="Nomoto H."/>
            <person name="Ohta F."/>
            <person name="Oishi K."/>
            <person name="Rigoutsos I."/>
            <person name="Sano M."/>
            <person name="Sasaki A."/>
            <person name="Sasakura Y."/>
            <person name="Shoguchi E."/>
            <person name="Shin-i T."/>
            <person name="Spagnuolo A."/>
            <person name="Stainier D."/>
            <person name="Suzuki M.M."/>
            <person name="Tassy O."/>
            <person name="Takatori N."/>
            <person name="Tokuoka M."/>
            <person name="Yagi K."/>
            <person name="Yoshizaki F."/>
            <person name="Wada S."/>
            <person name="Zhang C."/>
            <person name="Hyatt P.D."/>
            <person name="Larimer F."/>
            <person name="Detter C."/>
            <person name="Doggett N."/>
            <person name="Glavina T."/>
            <person name="Hawkins T."/>
            <person name="Richardson P."/>
            <person name="Lucas S."/>
            <person name="Kohara Y."/>
            <person name="Levine M."/>
            <person name="Satoh N."/>
            <person name="Rokhsar D.S."/>
        </authorList>
    </citation>
    <scope>NUCLEOTIDE SEQUENCE [LARGE SCALE GENOMIC DNA]</scope>
</reference>
<reference evidence="9" key="3">
    <citation type="submission" date="2025-08" db="UniProtKB">
        <authorList>
            <consortium name="Ensembl"/>
        </authorList>
    </citation>
    <scope>IDENTIFICATION</scope>
</reference>
<feature type="transmembrane region" description="Helical" evidence="8">
    <location>
        <begin position="319"/>
        <end position="344"/>
    </location>
</feature>
<accession>F6UNA3</accession>
<dbReference type="InterPro" id="IPR005045">
    <property type="entry name" value="CDC50/LEM3_fam"/>
</dbReference>
<keyword evidence="4 8" id="KW-1133">Transmembrane helix</keyword>
<dbReference type="EMBL" id="EAAA01001573">
    <property type="status" value="NOT_ANNOTATED_CDS"/>
    <property type="molecule type" value="Genomic_DNA"/>
</dbReference>
<reference evidence="9" key="2">
    <citation type="journal article" date="2008" name="Genome Biol.">
        <title>Improved genome assembly and evidence-based global gene model set for the chordate Ciona intestinalis: new insight into intron and operon populations.</title>
        <authorList>
            <person name="Satou Y."/>
            <person name="Mineta K."/>
            <person name="Ogasawara M."/>
            <person name="Sasakura Y."/>
            <person name="Shoguchi E."/>
            <person name="Ueno K."/>
            <person name="Yamada L."/>
            <person name="Matsumoto J."/>
            <person name="Wasserscheid J."/>
            <person name="Dewar K."/>
            <person name="Wiley G.B."/>
            <person name="Macmil S.L."/>
            <person name="Roe B.A."/>
            <person name="Zeller R.W."/>
            <person name="Hastings K.E."/>
            <person name="Lemaire P."/>
            <person name="Lindquist E."/>
            <person name="Endo T."/>
            <person name="Hotta K."/>
            <person name="Inaba K."/>
        </authorList>
    </citation>
    <scope>NUCLEOTIDE SEQUENCE [LARGE SCALE GENOMIC DNA]</scope>
    <source>
        <strain evidence="9">wild type</strain>
    </source>
</reference>
<comment type="subcellular location">
    <subcellularLocation>
        <location evidence="1">Membrane</location>
        <topology evidence="1">Multi-pass membrane protein</topology>
    </subcellularLocation>
</comment>
<feature type="transmembrane region" description="Helical" evidence="8">
    <location>
        <begin position="42"/>
        <end position="61"/>
    </location>
</feature>
<dbReference type="Ensembl" id="ENSCINT00000013961.3">
    <property type="protein sequence ID" value="ENSCINP00000013961.3"/>
    <property type="gene ID" value="ENSCING00000011356.2"/>
</dbReference>
<evidence type="ECO:0000313" key="10">
    <source>
        <dbReference type="Proteomes" id="UP000008144"/>
    </source>
</evidence>
<dbReference type="HOGENOM" id="CLU_025025_1_0_1"/>
<evidence type="ECO:0000256" key="5">
    <source>
        <dbReference type="ARBA" id="ARBA00023136"/>
    </source>
</evidence>
<dbReference type="GO" id="GO:0015247">
    <property type="term" value="F:aminophospholipid flippase activity"/>
    <property type="evidence" value="ECO:0000318"/>
    <property type="project" value="GO_Central"/>
</dbReference>
<evidence type="ECO:0000313" key="9">
    <source>
        <dbReference type="Ensembl" id="ENSCINP00000013961.3"/>
    </source>
</evidence>
<dbReference type="STRING" id="7719.ENSCINP00000013961"/>
<dbReference type="Proteomes" id="UP000008144">
    <property type="component" value="Chromosome 2"/>
</dbReference>
<keyword evidence="10" id="KW-1185">Reference proteome</keyword>
<dbReference type="FunCoup" id="F6UNA3">
    <property type="interactions" value="647"/>
</dbReference>
<reference evidence="9" key="4">
    <citation type="submission" date="2025-09" db="UniProtKB">
        <authorList>
            <consortium name="Ensembl"/>
        </authorList>
    </citation>
    <scope>IDENTIFICATION</scope>
</reference>
<evidence type="ECO:0000256" key="4">
    <source>
        <dbReference type="ARBA" id="ARBA00022989"/>
    </source>
</evidence>